<dbReference type="Proteomes" id="UP000676194">
    <property type="component" value="Chromosome"/>
</dbReference>
<evidence type="ECO:0000313" key="4">
    <source>
        <dbReference type="Proteomes" id="UP000676194"/>
    </source>
</evidence>
<reference evidence="3" key="1">
    <citation type="submission" date="2021-05" db="EMBL/GenBank/DDBJ databases">
        <title>Complete genome sequence of the cellulolytic planctomycete Telmatocola sphagniphila SP2T and characterization of the first cellulase from planctomycetes.</title>
        <authorList>
            <person name="Rakitin A.L."/>
            <person name="Beletsky A.V."/>
            <person name="Naumoff D.G."/>
            <person name="Kulichevskaya I.S."/>
            <person name="Mardanov A.V."/>
            <person name="Ravin N.V."/>
            <person name="Dedysh S.N."/>
        </authorList>
    </citation>
    <scope>NUCLEOTIDE SEQUENCE</scope>
    <source>
        <strain evidence="3">SP2T</strain>
    </source>
</reference>
<proteinExistence type="predicted"/>
<organism evidence="3 4">
    <name type="scientific">Telmatocola sphagniphila</name>
    <dbReference type="NCBI Taxonomy" id="1123043"/>
    <lineage>
        <taxon>Bacteria</taxon>
        <taxon>Pseudomonadati</taxon>
        <taxon>Planctomycetota</taxon>
        <taxon>Planctomycetia</taxon>
        <taxon>Gemmatales</taxon>
        <taxon>Gemmataceae</taxon>
    </lineage>
</organism>
<name>A0A8E6BBK0_9BACT</name>
<keyword evidence="1" id="KW-0472">Membrane</keyword>
<evidence type="ECO:0000259" key="2">
    <source>
        <dbReference type="Pfam" id="PF12158"/>
    </source>
</evidence>
<dbReference type="AlphaFoldDB" id="A0A8E6BBK0"/>
<protein>
    <submittedName>
        <fullName evidence="3">DUF3592 domain-containing protein</fullName>
    </submittedName>
</protein>
<keyword evidence="4" id="KW-1185">Reference proteome</keyword>
<sequence length="134" mass="15237">MPGSWPATPGKITHCELYEIPDREGNTYEVRCEYSYTVEGISYTSSRLAFWYYPGSDKYDEEQIYRKLKSAKAVSVRYDPTDPSISSLSYGVHPGSKLTIAFSVVWLLMMLAFNIAAWVLSHPNRTILENIVAQ</sequence>
<evidence type="ECO:0000313" key="3">
    <source>
        <dbReference type="EMBL" id="QVL34143.1"/>
    </source>
</evidence>
<gene>
    <name evidence="3" type="ORF">KIH39_09610</name>
</gene>
<feature type="transmembrane region" description="Helical" evidence="1">
    <location>
        <begin position="98"/>
        <end position="120"/>
    </location>
</feature>
<accession>A0A8E6BBK0</accession>
<dbReference type="RefSeq" id="WP_213499116.1">
    <property type="nucleotide sequence ID" value="NZ_CP074694.1"/>
</dbReference>
<keyword evidence="1" id="KW-0812">Transmembrane</keyword>
<dbReference type="Pfam" id="PF12158">
    <property type="entry name" value="DUF3592"/>
    <property type="match status" value="1"/>
</dbReference>
<evidence type="ECO:0000256" key="1">
    <source>
        <dbReference type="SAM" id="Phobius"/>
    </source>
</evidence>
<keyword evidence="1" id="KW-1133">Transmembrane helix</keyword>
<dbReference type="EMBL" id="CP074694">
    <property type="protein sequence ID" value="QVL34143.1"/>
    <property type="molecule type" value="Genomic_DNA"/>
</dbReference>
<dbReference type="InterPro" id="IPR021994">
    <property type="entry name" value="DUF3592"/>
</dbReference>
<feature type="domain" description="DUF3592" evidence="2">
    <location>
        <begin position="8"/>
        <end position="91"/>
    </location>
</feature>
<dbReference type="KEGG" id="tsph:KIH39_09610"/>